<comment type="caution">
    <text evidence="3">The sequence shown here is derived from an EMBL/GenBank/DDBJ whole genome shotgun (WGS) entry which is preliminary data.</text>
</comment>
<feature type="modified residue" description="4-aspartylphosphate" evidence="1">
    <location>
        <position position="57"/>
    </location>
</feature>
<name>B6BNU7_SULGG</name>
<keyword evidence="1" id="KW-0597">Phosphoprotein</keyword>
<dbReference type="GO" id="GO:0000160">
    <property type="term" value="P:phosphorelay signal transduction system"/>
    <property type="evidence" value="ECO:0007669"/>
    <property type="project" value="InterPro"/>
</dbReference>
<keyword evidence="4" id="KW-1185">Reference proteome</keyword>
<accession>B6BNU7</accession>
<feature type="domain" description="Response regulatory" evidence="2">
    <location>
        <begin position="2"/>
        <end position="122"/>
    </location>
</feature>
<dbReference type="InterPro" id="IPR011006">
    <property type="entry name" value="CheY-like_superfamily"/>
</dbReference>
<dbReference type="CDD" id="cd17546">
    <property type="entry name" value="REC_hyHK_CKI1_RcsC-like"/>
    <property type="match status" value="1"/>
</dbReference>
<dbReference type="PANTHER" id="PTHR43228:SF1">
    <property type="entry name" value="TWO-COMPONENT RESPONSE REGULATOR ARR22"/>
    <property type="match status" value="1"/>
</dbReference>
<dbReference type="EMBL" id="AFRZ01000001">
    <property type="protein sequence ID" value="EHP28901.1"/>
    <property type="molecule type" value="Genomic_DNA"/>
</dbReference>
<dbReference type="Proteomes" id="UP000006431">
    <property type="component" value="Unassembled WGS sequence"/>
</dbReference>
<dbReference type="Gene3D" id="3.40.50.2300">
    <property type="match status" value="1"/>
</dbReference>
<dbReference type="STRING" id="929558.SMGD1_0374"/>
<dbReference type="HOGENOM" id="CLU_637643_0_0_7"/>
<evidence type="ECO:0000313" key="3">
    <source>
        <dbReference type="EMBL" id="EHP28901.1"/>
    </source>
</evidence>
<dbReference type="PANTHER" id="PTHR43228">
    <property type="entry name" value="TWO-COMPONENT RESPONSE REGULATOR"/>
    <property type="match status" value="1"/>
</dbReference>
<organism evidence="3 4">
    <name type="scientific">Sulfurimonas gotlandica (strain DSM 19862 / JCM 16533 / GD1)</name>
    <dbReference type="NCBI Taxonomy" id="929558"/>
    <lineage>
        <taxon>Bacteria</taxon>
        <taxon>Pseudomonadati</taxon>
        <taxon>Campylobacterota</taxon>
        <taxon>Epsilonproteobacteria</taxon>
        <taxon>Campylobacterales</taxon>
        <taxon>Sulfurimonadaceae</taxon>
        <taxon>Sulfurimonas</taxon>
    </lineage>
</organism>
<dbReference type="OrthoDB" id="9800029at2"/>
<dbReference type="SMART" id="SM00448">
    <property type="entry name" value="REC"/>
    <property type="match status" value="1"/>
</dbReference>
<accession>H1FUD5</accession>
<reference evidence="3 4" key="1">
    <citation type="journal article" date="2012" name="Proc. Natl. Acad. Sci. U.S.A.">
        <title>Genome and physiology of a model Epsilonproteobacterium responsible for sulfide detoxification in marine oxygen depletion zones.</title>
        <authorList>
            <person name="Grote J."/>
            <person name="Schott T."/>
            <person name="Bruckner C.G."/>
            <person name="Glockner F.O."/>
            <person name="Jost G."/>
            <person name="Teeling H."/>
            <person name="Labrenz M."/>
            <person name="Jurgens K."/>
        </authorList>
    </citation>
    <scope>NUCLEOTIDE SEQUENCE [LARGE SCALE GENOMIC DNA]</scope>
    <source>
        <strain evidence="3 4">GD1</strain>
    </source>
</reference>
<dbReference type="RefSeq" id="WP_008339953.1">
    <property type="nucleotide sequence ID" value="NZ_AFRZ01000001.1"/>
</dbReference>
<protein>
    <submittedName>
        <fullName evidence="3">Signal transduction response regulator</fullName>
    </submittedName>
</protein>
<gene>
    <name evidence="3" type="ORF">SMGD1_0374</name>
</gene>
<sequence>MKILIVDDNVNNRMILKLLLEDYGEDHNTKFIIDEASDGLEAVQKSKDNAFDIILMDIMMPNMDGIEATKIIRETNLSVMIIAVSAVDDSDRKKEILNIGAEDYISKPVNADIFTSRIESYITLIEARGHEKINTRTMNIFTNEIYSRHTNFIIKSEDSLSEFWEFFLLSATKKNESLSDVVRTIFSIAELQVKLSIESGIYIEESDKYQYFTLTRIDKLPKNLAELILKKNKLECKYKIDNTKISFELSKVYEKDEIELHKKPAVTPVVIENVDDLIASPVEYVSQELVVFDYIDGDDLYDLEEYSTKLASLMLVVGSGDITEDEVVAIYGYLEKLGSILSTYGEVYVISKALTALAYDMSEHSKEFIENSSDLGAMCKAFSNDMSTWIQMSFHRGAPSADFMNDTIVVNCETISGMLKMNDNTNESLDDLDDIFDF</sequence>
<dbReference type="InterPro" id="IPR052048">
    <property type="entry name" value="ST_Response_Regulator"/>
</dbReference>
<dbReference type="Pfam" id="PF00072">
    <property type="entry name" value="Response_reg"/>
    <property type="match status" value="1"/>
</dbReference>
<dbReference type="PATRIC" id="fig|929558.5.peg.372"/>
<dbReference type="InterPro" id="IPR001789">
    <property type="entry name" value="Sig_transdc_resp-reg_receiver"/>
</dbReference>
<dbReference type="AlphaFoldDB" id="B6BNU7"/>
<evidence type="ECO:0000256" key="1">
    <source>
        <dbReference type="PROSITE-ProRule" id="PRU00169"/>
    </source>
</evidence>
<dbReference type="eggNOG" id="COG3437">
    <property type="taxonomic scope" value="Bacteria"/>
</dbReference>
<dbReference type="SUPFAM" id="SSF52172">
    <property type="entry name" value="CheY-like"/>
    <property type="match status" value="1"/>
</dbReference>
<proteinExistence type="predicted"/>
<evidence type="ECO:0000259" key="2">
    <source>
        <dbReference type="PROSITE" id="PS50110"/>
    </source>
</evidence>
<evidence type="ECO:0000313" key="4">
    <source>
        <dbReference type="Proteomes" id="UP000006431"/>
    </source>
</evidence>
<dbReference type="PROSITE" id="PS50110">
    <property type="entry name" value="RESPONSE_REGULATORY"/>
    <property type="match status" value="1"/>
</dbReference>